<reference evidence="3 4" key="1">
    <citation type="journal article" date="2018" name="PLoS Genet.">
        <title>Population sequencing reveals clonal diversity and ancestral inbreeding in the grapevine cultivar Chardonnay.</title>
        <authorList>
            <person name="Roach M.J."/>
            <person name="Johnson D.L."/>
            <person name="Bohlmann J."/>
            <person name="van Vuuren H.J."/>
            <person name="Jones S.J."/>
            <person name="Pretorius I.S."/>
            <person name="Schmidt S.A."/>
            <person name="Borneman A.R."/>
        </authorList>
    </citation>
    <scope>NUCLEOTIDE SEQUENCE [LARGE SCALE GENOMIC DNA]</scope>
    <source>
        <strain evidence="4">cv. Chardonnay</strain>
        <tissue evidence="3">Leaf</tissue>
    </source>
</reference>
<evidence type="ECO:0000256" key="1">
    <source>
        <dbReference type="SAM" id="MobiDB-lite"/>
    </source>
</evidence>
<proteinExistence type="predicted"/>
<feature type="region of interest" description="Disordered" evidence="1">
    <location>
        <begin position="1"/>
        <end position="26"/>
    </location>
</feature>
<evidence type="ECO:0000313" key="4">
    <source>
        <dbReference type="Proteomes" id="UP000288805"/>
    </source>
</evidence>
<dbReference type="AlphaFoldDB" id="A0A438DVQ6"/>
<protein>
    <submittedName>
        <fullName evidence="3">Uncharacterized protein</fullName>
    </submittedName>
</protein>
<gene>
    <name evidence="3" type="ORF">CK203_104861</name>
</gene>
<organism evidence="3 4">
    <name type="scientific">Vitis vinifera</name>
    <name type="common">Grape</name>
    <dbReference type="NCBI Taxonomy" id="29760"/>
    <lineage>
        <taxon>Eukaryota</taxon>
        <taxon>Viridiplantae</taxon>
        <taxon>Streptophyta</taxon>
        <taxon>Embryophyta</taxon>
        <taxon>Tracheophyta</taxon>
        <taxon>Spermatophyta</taxon>
        <taxon>Magnoliopsida</taxon>
        <taxon>eudicotyledons</taxon>
        <taxon>Gunneridae</taxon>
        <taxon>Pentapetalae</taxon>
        <taxon>rosids</taxon>
        <taxon>Vitales</taxon>
        <taxon>Vitaceae</taxon>
        <taxon>Viteae</taxon>
        <taxon>Vitis</taxon>
    </lineage>
</organism>
<feature type="transmembrane region" description="Helical" evidence="2">
    <location>
        <begin position="74"/>
        <end position="93"/>
    </location>
</feature>
<evidence type="ECO:0000256" key="2">
    <source>
        <dbReference type="SAM" id="Phobius"/>
    </source>
</evidence>
<keyword evidence="2" id="KW-0472">Membrane</keyword>
<keyword evidence="2" id="KW-0812">Transmembrane</keyword>
<evidence type="ECO:0000313" key="3">
    <source>
        <dbReference type="EMBL" id="RVW39549.1"/>
    </source>
</evidence>
<name>A0A438DVQ6_VITVI</name>
<dbReference type="EMBL" id="QGNW01001479">
    <property type="protein sequence ID" value="RVW39549.1"/>
    <property type="molecule type" value="Genomic_DNA"/>
</dbReference>
<keyword evidence="2" id="KW-1133">Transmembrane helix</keyword>
<accession>A0A438DVQ6</accession>
<dbReference type="Proteomes" id="UP000288805">
    <property type="component" value="Unassembled WGS sequence"/>
</dbReference>
<sequence length="101" mass="11206">MQRNQITRGQGQEEEEEEEYSGGGGGYSGGFMAKCSAEDETAAEEAVVEVEAAHPYAFHVSGPRNVSSPNWRDLINSSWFVFLSSLVEFWVLWRNLMGGDV</sequence>
<comment type="caution">
    <text evidence="3">The sequence shown here is derived from an EMBL/GenBank/DDBJ whole genome shotgun (WGS) entry which is preliminary data.</text>
</comment>